<evidence type="ECO:0000256" key="1">
    <source>
        <dbReference type="SAM" id="SignalP"/>
    </source>
</evidence>
<evidence type="ECO:0000313" key="2">
    <source>
        <dbReference type="EMBL" id="KAK3803853.1"/>
    </source>
</evidence>
<reference evidence="2" key="1">
    <citation type="journal article" date="2023" name="G3 (Bethesda)">
        <title>A reference genome for the long-term kleptoplast-retaining sea slug Elysia crispata morphotype clarki.</title>
        <authorList>
            <person name="Eastman K.E."/>
            <person name="Pendleton A.L."/>
            <person name="Shaikh M.A."/>
            <person name="Suttiyut T."/>
            <person name="Ogas R."/>
            <person name="Tomko P."/>
            <person name="Gavelis G."/>
            <person name="Widhalm J.R."/>
            <person name="Wisecaver J.H."/>
        </authorList>
    </citation>
    <scope>NUCLEOTIDE SEQUENCE</scope>
    <source>
        <strain evidence="2">ECLA1</strain>
    </source>
</reference>
<proteinExistence type="predicted"/>
<evidence type="ECO:0000313" key="3">
    <source>
        <dbReference type="Proteomes" id="UP001283361"/>
    </source>
</evidence>
<name>A0AAE1BD01_9GAST</name>
<dbReference type="EMBL" id="JAWDGP010000082">
    <property type="protein sequence ID" value="KAK3803853.1"/>
    <property type="molecule type" value="Genomic_DNA"/>
</dbReference>
<feature type="chain" id="PRO_5042218057" evidence="1">
    <location>
        <begin position="51"/>
        <end position="103"/>
    </location>
</feature>
<dbReference type="AlphaFoldDB" id="A0AAE1BD01"/>
<comment type="caution">
    <text evidence="2">The sequence shown here is derived from an EMBL/GenBank/DDBJ whole genome shotgun (WGS) entry which is preliminary data.</text>
</comment>
<accession>A0AAE1BD01</accession>
<sequence length="103" mass="11135">MPEWAMKCWVEVSSALKLLFTTFPRLQPSTSMNTFTTLLCLSLLVALVSCANPLAQTCGQICQQTCDVVNQLFSVFSVFLGPLVNGGYQLCSQGCSLFCGILG</sequence>
<keyword evidence="3" id="KW-1185">Reference proteome</keyword>
<gene>
    <name evidence="2" type="ORF">RRG08_029445</name>
</gene>
<feature type="signal peptide" evidence="1">
    <location>
        <begin position="1"/>
        <end position="50"/>
    </location>
</feature>
<dbReference type="Proteomes" id="UP001283361">
    <property type="component" value="Unassembled WGS sequence"/>
</dbReference>
<protein>
    <submittedName>
        <fullName evidence="2">Uncharacterized protein</fullName>
    </submittedName>
</protein>
<organism evidence="2 3">
    <name type="scientific">Elysia crispata</name>
    <name type="common">lettuce slug</name>
    <dbReference type="NCBI Taxonomy" id="231223"/>
    <lineage>
        <taxon>Eukaryota</taxon>
        <taxon>Metazoa</taxon>
        <taxon>Spiralia</taxon>
        <taxon>Lophotrochozoa</taxon>
        <taxon>Mollusca</taxon>
        <taxon>Gastropoda</taxon>
        <taxon>Heterobranchia</taxon>
        <taxon>Euthyneura</taxon>
        <taxon>Panpulmonata</taxon>
        <taxon>Sacoglossa</taxon>
        <taxon>Placobranchoidea</taxon>
        <taxon>Plakobranchidae</taxon>
        <taxon>Elysia</taxon>
    </lineage>
</organism>
<keyword evidence="1" id="KW-0732">Signal</keyword>